<proteinExistence type="inferred from homology"/>
<dbReference type="InterPro" id="IPR010583">
    <property type="entry name" value="MipA"/>
</dbReference>
<comment type="caution">
    <text evidence="7">The sequence shown here is derived from an EMBL/GenBank/DDBJ whole genome shotgun (WGS) entry which is preliminary data.</text>
</comment>
<dbReference type="Proteomes" id="UP000646911">
    <property type="component" value="Unassembled WGS sequence"/>
</dbReference>
<evidence type="ECO:0000256" key="2">
    <source>
        <dbReference type="ARBA" id="ARBA00005722"/>
    </source>
</evidence>
<accession>A0ABR6Z4K3</accession>
<protein>
    <submittedName>
        <fullName evidence="7">MipA/OmpV family protein</fullName>
    </submittedName>
</protein>
<feature type="signal peptide" evidence="6">
    <location>
        <begin position="1"/>
        <end position="24"/>
    </location>
</feature>
<gene>
    <name evidence="7" type="ORF">H8L47_03755</name>
</gene>
<reference evidence="7 8" key="1">
    <citation type="submission" date="2020-08" db="EMBL/GenBank/DDBJ databases">
        <title>Novel species isolated from subtropical streams in China.</title>
        <authorList>
            <person name="Lu H."/>
        </authorList>
    </citation>
    <scope>NUCLEOTIDE SEQUENCE [LARGE SCALE GENOMIC DNA]</scope>
    <source>
        <strain evidence="7 8">NL8W</strain>
    </source>
</reference>
<evidence type="ECO:0000256" key="6">
    <source>
        <dbReference type="SAM" id="SignalP"/>
    </source>
</evidence>
<sequence length="266" mass="28319">MKHIFKLTAIAFSSFMALSFSAHAQDKTAQEPESTAIIGAGVFYAPEYLGAKKNRFGPAIYGEYQNKNGFFVSTARGIGYGQKVGDFSLSAGIGYRAGREDSRDSKKLFSSDDLKGMGDIPGSVTANLHASTTFAGGINASFGANLALSHRENGNSYEFGLSAPIFQTTSDKVEIGGSLTYGDAKYNQTNFGVTAKQSTNSGYKTFNAKAGFSQALGTVSWTHMIDKNWSVRSAAGVSQVMGDAADSPLTKKKTSPILMTTVNYTF</sequence>
<feature type="chain" id="PRO_5045478739" evidence="6">
    <location>
        <begin position="25"/>
        <end position="266"/>
    </location>
</feature>
<evidence type="ECO:0000256" key="4">
    <source>
        <dbReference type="ARBA" id="ARBA00023136"/>
    </source>
</evidence>
<comment type="subcellular location">
    <subcellularLocation>
        <location evidence="1">Cell outer membrane</location>
    </subcellularLocation>
</comment>
<organism evidence="7 8">
    <name type="scientific">Undibacterium umbellatum</name>
    <dbReference type="NCBI Taxonomy" id="2762300"/>
    <lineage>
        <taxon>Bacteria</taxon>
        <taxon>Pseudomonadati</taxon>
        <taxon>Pseudomonadota</taxon>
        <taxon>Betaproteobacteria</taxon>
        <taxon>Burkholderiales</taxon>
        <taxon>Oxalobacteraceae</taxon>
        <taxon>Undibacterium</taxon>
    </lineage>
</organism>
<evidence type="ECO:0000313" key="8">
    <source>
        <dbReference type="Proteomes" id="UP000646911"/>
    </source>
</evidence>
<dbReference type="Pfam" id="PF06629">
    <property type="entry name" value="MipA"/>
    <property type="match status" value="1"/>
</dbReference>
<dbReference type="RefSeq" id="WP_186951855.1">
    <property type="nucleotide sequence ID" value="NZ_JACOFX010000001.1"/>
</dbReference>
<dbReference type="PANTHER" id="PTHR38776">
    <property type="entry name" value="MLTA-INTERACTING PROTEIN-RELATED"/>
    <property type="match status" value="1"/>
</dbReference>
<evidence type="ECO:0000256" key="3">
    <source>
        <dbReference type="ARBA" id="ARBA00022729"/>
    </source>
</evidence>
<keyword evidence="5" id="KW-0998">Cell outer membrane</keyword>
<keyword evidence="8" id="KW-1185">Reference proteome</keyword>
<evidence type="ECO:0000256" key="5">
    <source>
        <dbReference type="ARBA" id="ARBA00023237"/>
    </source>
</evidence>
<dbReference type="EMBL" id="JACOFX010000001">
    <property type="protein sequence ID" value="MBC3906672.1"/>
    <property type="molecule type" value="Genomic_DNA"/>
</dbReference>
<comment type="similarity">
    <text evidence="2">Belongs to the MipA/OmpV family.</text>
</comment>
<dbReference type="PANTHER" id="PTHR38776:SF1">
    <property type="entry name" value="MLTA-INTERACTING PROTEIN-RELATED"/>
    <property type="match status" value="1"/>
</dbReference>
<evidence type="ECO:0000313" key="7">
    <source>
        <dbReference type="EMBL" id="MBC3906672.1"/>
    </source>
</evidence>
<keyword evidence="3 6" id="KW-0732">Signal</keyword>
<evidence type="ECO:0000256" key="1">
    <source>
        <dbReference type="ARBA" id="ARBA00004442"/>
    </source>
</evidence>
<name>A0ABR6Z4K3_9BURK</name>
<keyword evidence="4" id="KW-0472">Membrane</keyword>